<evidence type="ECO:0000256" key="2">
    <source>
        <dbReference type="ARBA" id="ARBA00022737"/>
    </source>
</evidence>
<feature type="domain" description="C2H2-type" evidence="9">
    <location>
        <begin position="680"/>
        <end position="708"/>
    </location>
</feature>
<feature type="compositionally biased region" description="Basic residues" evidence="8">
    <location>
        <begin position="624"/>
        <end position="636"/>
    </location>
</feature>
<reference evidence="11 12" key="1">
    <citation type="journal article" date="2024" name="BMC Genomics">
        <title>Genome assembly of redclaw crayfish (Cherax quadricarinatus) provides insights into its immune adaptation and hypoxia tolerance.</title>
        <authorList>
            <person name="Liu Z."/>
            <person name="Zheng J."/>
            <person name="Li H."/>
            <person name="Fang K."/>
            <person name="Wang S."/>
            <person name="He J."/>
            <person name="Zhou D."/>
            <person name="Weng S."/>
            <person name="Chi M."/>
            <person name="Gu Z."/>
            <person name="He J."/>
            <person name="Li F."/>
            <person name="Wang M."/>
        </authorList>
    </citation>
    <scope>NUCLEOTIDE SEQUENCE [LARGE SCALE GENOMIC DNA]</scope>
    <source>
        <strain evidence="11">ZL_2023a</strain>
    </source>
</reference>
<evidence type="ECO:0000259" key="10">
    <source>
        <dbReference type="PROSITE" id="PS50950"/>
    </source>
</evidence>
<dbReference type="Pfam" id="PF12874">
    <property type="entry name" value="zf-met"/>
    <property type="match status" value="1"/>
</dbReference>
<dbReference type="PROSITE" id="PS50157">
    <property type="entry name" value="ZINC_FINGER_C2H2_2"/>
    <property type="match status" value="8"/>
</dbReference>
<organism evidence="11 12">
    <name type="scientific">Cherax quadricarinatus</name>
    <name type="common">Australian red claw crayfish</name>
    <dbReference type="NCBI Taxonomy" id="27406"/>
    <lineage>
        <taxon>Eukaryota</taxon>
        <taxon>Metazoa</taxon>
        <taxon>Ecdysozoa</taxon>
        <taxon>Arthropoda</taxon>
        <taxon>Crustacea</taxon>
        <taxon>Multicrustacea</taxon>
        <taxon>Malacostraca</taxon>
        <taxon>Eumalacostraca</taxon>
        <taxon>Eucarida</taxon>
        <taxon>Decapoda</taxon>
        <taxon>Pleocyemata</taxon>
        <taxon>Astacidea</taxon>
        <taxon>Parastacoidea</taxon>
        <taxon>Parastacidae</taxon>
        <taxon>Cherax</taxon>
    </lineage>
</organism>
<dbReference type="AlphaFoldDB" id="A0AAW0XU22"/>
<keyword evidence="5 7" id="KW-0238">DNA-binding</keyword>
<dbReference type="Pfam" id="PF00096">
    <property type="entry name" value="zf-C2H2"/>
    <property type="match status" value="4"/>
</dbReference>
<dbReference type="SMART" id="SM00355">
    <property type="entry name" value="ZnF_C2H2"/>
    <property type="match status" value="9"/>
</dbReference>
<feature type="compositionally biased region" description="Basic residues" evidence="8">
    <location>
        <begin position="581"/>
        <end position="594"/>
    </location>
</feature>
<protein>
    <submittedName>
        <fullName evidence="11">Uncharacterized protein</fullName>
    </submittedName>
</protein>
<feature type="domain" description="C2H2-type" evidence="9">
    <location>
        <begin position="647"/>
        <end position="675"/>
    </location>
</feature>
<feature type="domain" description="C2H2-type" evidence="9">
    <location>
        <begin position="974"/>
        <end position="1002"/>
    </location>
</feature>
<feature type="domain" description="THAP-type" evidence="10">
    <location>
        <begin position="167"/>
        <end position="240"/>
    </location>
</feature>
<feature type="domain" description="C2H2-type" evidence="9">
    <location>
        <begin position="709"/>
        <end position="736"/>
    </location>
</feature>
<dbReference type="EMBL" id="JARKIK010000027">
    <property type="protein sequence ID" value="KAK8742823.1"/>
    <property type="molecule type" value="Genomic_DNA"/>
</dbReference>
<keyword evidence="1" id="KW-0479">Metal-binding</keyword>
<feature type="domain" description="C2H2-type" evidence="9">
    <location>
        <begin position="765"/>
        <end position="792"/>
    </location>
</feature>
<evidence type="ECO:0000256" key="4">
    <source>
        <dbReference type="ARBA" id="ARBA00022833"/>
    </source>
</evidence>
<name>A0AAW0XU22_CHEQU</name>
<feature type="region of interest" description="Disordered" evidence="8">
    <location>
        <begin position="54"/>
        <end position="74"/>
    </location>
</feature>
<feature type="region of interest" description="Disordered" evidence="8">
    <location>
        <begin position="519"/>
        <end position="640"/>
    </location>
</feature>
<keyword evidence="4" id="KW-0862">Zinc</keyword>
<dbReference type="InterPro" id="IPR006612">
    <property type="entry name" value="THAP_Znf"/>
</dbReference>
<keyword evidence="2" id="KW-0677">Repeat</keyword>
<dbReference type="Pfam" id="PF05485">
    <property type="entry name" value="THAP"/>
    <property type="match status" value="1"/>
</dbReference>
<feature type="region of interest" description="Disordered" evidence="8">
    <location>
        <begin position="1"/>
        <end position="29"/>
    </location>
</feature>
<evidence type="ECO:0000256" key="5">
    <source>
        <dbReference type="ARBA" id="ARBA00023125"/>
    </source>
</evidence>
<dbReference type="PANTHER" id="PTHR24379:SF127">
    <property type="entry name" value="BLOODY FINGERS-RELATED"/>
    <property type="match status" value="1"/>
</dbReference>
<dbReference type="GO" id="GO:0005634">
    <property type="term" value="C:nucleus"/>
    <property type="evidence" value="ECO:0007669"/>
    <property type="project" value="UniProtKB-ARBA"/>
</dbReference>
<dbReference type="PROSITE" id="PS50950">
    <property type="entry name" value="ZF_THAP"/>
    <property type="match status" value="1"/>
</dbReference>
<dbReference type="Proteomes" id="UP001445076">
    <property type="component" value="Unassembled WGS sequence"/>
</dbReference>
<comment type="caution">
    <text evidence="11">The sequence shown here is derived from an EMBL/GenBank/DDBJ whole genome shotgun (WGS) entry which is preliminary data.</text>
</comment>
<accession>A0AAW0XU22</accession>
<dbReference type="InterPro" id="IPR013087">
    <property type="entry name" value="Znf_C2H2_type"/>
</dbReference>
<dbReference type="InterPro" id="IPR036236">
    <property type="entry name" value="Znf_C2H2_sf"/>
</dbReference>
<dbReference type="Gene3D" id="3.30.160.60">
    <property type="entry name" value="Classic Zinc Finger"/>
    <property type="match status" value="4"/>
</dbReference>
<evidence type="ECO:0000256" key="6">
    <source>
        <dbReference type="PROSITE-ProRule" id="PRU00042"/>
    </source>
</evidence>
<evidence type="ECO:0000256" key="7">
    <source>
        <dbReference type="PROSITE-ProRule" id="PRU00309"/>
    </source>
</evidence>
<evidence type="ECO:0000256" key="1">
    <source>
        <dbReference type="ARBA" id="ARBA00022723"/>
    </source>
</evidence>
<dbReference type="FunFam" id="3.30.160.60:FF:000446">
    <property type="entry name" value="Zinc finger protein"/>
    <property type="match status" value="1"/>
</dbReference>
<feature type="compositionally biased region" description="Acidic residues" evidence="8">
    <location>
        <begin position="539"/>
        <end position="568"/>
    </location>
</feature>
<dbReference type="GO" id="GO:0008270">
    <property type="term" value="F:zinc ion binding"/>
    <property type="evidence" value="ECO:0007669"/>
    <property type="project" value="UniProtKB-KW"/>
</dbReference>
<evidence type="ECO:0000256" key="3">
    <source>
        <dbReference type="ARBA" id="ARBA00022771"/>
    </source>
</evidence>
<keyword evidence="12" id="KW-1185">Reference proteome</keyword>
<feature type="compositionally biased region" description="Polar residues" evidence="8">
    <location>
        <begin position="54"/>
        <end position="66"/>
    </location>
</feature>
<evidence type="ECO:0000313" key="12">
    <source>
        <dbReference type="Proteomes" id="UP001445076"/>
    </source>
</evidence>
<dbReference type="GO" id="GO:0003677">
    <property type="term" value="F:DNA binding"/>
    <property type="evidence" value="ECO:0007669"/>
    <property type="project" value="UniProtKB-UniRule"/>
</dbReference>
<sequence length="1008" mass="114754">MNTTECRSLKRKVDKSQHHGGGRSKIAKEASTEILTTSMHLVMLRDNDWTCLDSSPSPWEENTSAKISEREENEDGSISCGVMWKGSDTNQLESTLLQVCLDCKREANGKKFNCETQMFYCFPVTSTREVLIPEIGCQTATSKQATSTSRNLKNIKQEVQDQDCTSHPLVCCVRGCESRSDEVDPSVSFYTVPSDEEQKLLWTELFDIVPDYQRLSHHHVCSRHFMTPKQLPVTKTKTRKKKTCDMLLAEEAEKIKQGLAAGRPKRTPKPNKNYDWAELATFIKTEVDTPDEMDLIPVSKTSTRSLGLATRQRKQPFASVKKEDKENESPSPDADTSVFENADEYGENVSLPSHPRAPPPKPKGRPHRIRDICTQTDVLPSSSLKIPLREVKVQCNLTNEPLVSCPTCSIINWMRLEELLIDCLSKIERVFHDPLLSICLDKVLGNIEEPNHATNVLKLLSGMERDLLESPKDIILVSSQDEEVEIENVIHPEVEAPVTGVREITPKLWQAKVKLKTEDDDDEEVLKVDPDGLGLQEATELDDEEFQPDFPDADEDEDEEQELDDEEWSISRRDSDSGVSSKRKQKKMQLRHKKEQLLVAGEAGAGMGTSDRTGVEGSVTPKTPAKRQKPVGRRRRPGDTRWIRQEHPCHECDMVFSTQRKFDLHFSHIHLGVAPWQGEHTCEDCGKTFTQKISLNVHRMFKHGAPRRYQCKKCTYEGPTKEYLKRHMRVHTDERQFICPECGKGLKTAESYRNHLVIHTNEGRFFCKVCSKAYNHKGAYEDHQRSHQDDRDYACNYCGAAFKAYKHVARHIRAVHLNDKRFICDLCGAQHMTGFNLKGHLKRHGDISDIPYIYQCSGCDAKFRGSQGLRTHMRVVHKREITKIEEDPIVTPHPTRRPVHFQYSRLSNTTQGEGSMKEESNMETIYVDGDAYILYDSKSSDVVYEVYSANRSEDSIDPLLSSEEVGAQCIINMFPCATCHTMYTSKTLLQQHQKDVHQAQVEESTSAE</sequence>
<feature type="domain" description="C2H2-type" evidence="9">
    <location>
        <begin position="793"/>
        <end position="821"/>
    </location>
</feature>
<evidence type="ECO:0000259" key="9">
    <source>
        <dbReference type="PROSITE" id="PS50157"/>
    </source>
</evidence>
<gene>
    <name evidence="11" type="ORF">OTU49_001692</name>
</gene>
<evidence type="ECO:0000256" key="8">
    <source>
        <dbReference type="SAM" id="MobiDB-lite"/>
    </source>
</evidence>
<dbReference type="SUPFAM" id="SSF57667">
    <property type="entry name" value="beta-beta-alpha zinc fingers"/>
    <property type="match status" value="4"/>
</dbReference>
<dbReference type="PANTHER" id="PTHR24379">
    <property type="entry name" value="KRAB AND ZINC FINGER DOMAIN-CONTAINING"/>
    <property type="match status" value="1"/>
</dbReference>
<keyword evidence="3 6" id="KW-0863">Zinc-finger</keyword>
<feature type="region of interest" description="Disordered" evidence="8">
    <location>
        <begin position="306"/>
        <end position="368"/>
    </location>
</feature>
<proteinExistence type="predicted"/>
<feature type="compositionally biased region" description="Basic residues" evidence="8">
    <location>
        <begin position="9"/>
        <end position="22"/>
    </location>
</feature>
<evidence type="ECO:0000313" key="11">
    <source>
        <dbReference type="EMBL" id="KAK8742823.1"/>
    </source>
</evidence>
<feature type="domain" description="C2H2-type" evidence="9">
    <location>
        <begin position="737"/>
        <end position="764"/>
    </location>
</feature>
<dbReference type="SUPFAM" id="SSF57716">
    <property type="entry name" value="Glucocorticoid receptor-like (DNA-binding domain)"/>
    <property type="match status" value="1"/>
</dbReference>
<dbReference type="PROSITE" id="PS00028">
    <property type="entry name" value="ZINC_FINGER_C2H2_1"/>
    <property type="match status" value="7"/>
</dbReference>
<feature type="domain" description="C2H2-type" evidence="9">
    <location>
        <begin position="854"/>
        <end position="882"/>
    </location>
</feature>